<comment type="caution">
    <text evidence="2">The sequence shown here is derived from an EMBL/GenBank/DDBJ whole genome shotgun (WGS) entry which is preliminary data.</text>
</comment>
<dbReference type="EMBL" id="JACEEZ010004005">
    <property type="protein sequence ID" value="KAG0726765.1"/>
    <property type="molecule type" value="Genomic_DNA"/>
</dbReference>
<dbReference type="Proteomes" id="UP000770661">
    <property type="component" value="Unassembled WGS sequence"/>
</dbReference>
<dbReference type="AlphaFoldDB" id="A0A8J5D2Y2"/>
<organism evidence="2 3">
    <name type="scientific">Chionoecetes opilio</name>
    <name type="common">Atlantic snow crab</name>
    <name type="synonym">Cancer opilio</name>
    <dbReference type="NCBI Taxonomy" id="41210"/>
    <lineage>
        <taxon>Eukaryota</taxon>
        <taxon>Metazoa</taxon>
        <taxon>Ecdysozoa</taxon>
        <taxon>Arthropoda</taxon>
        <taxon>Crustacea</taxon>
        <taxon>Multicrustacea</taxon>
        <taxon>Malacostraca</taxon>
        <taxon>Eumalacostraca</taxon>
        <taxon>Eucarida</taxon>
        <taxon>Decapoda</taxon>
        <taxon>Pleocyemata</taxon>
        <taxon>Brachyura</taxon>
        <taxon>Eubrachyura</taxon>
        <taxon>Majoidea</taxon>
        <taxon>Majidae</taxon>
        <taxon>Chionoecetes</taxon>
    </lineage>
</organism>
<accession>A0A8J5D2Y2</accession>
<reference evidence="2" key="1">
    <citation type="submission" date="2020-07" db="EMBL/GenBank/DDBJ databases">
        <title>The High-quality genome of the commercially important snow crab, Chionoecetes opilio.</title>
        <authorList>
            <person name="Jeong J.-H."/>
            <person name="Ryu S."/>
        </authorList>
    </citation>
    <scope>NUCLEOTIDE SEQUENCE</scope>
    <source>
        <strain evidence="2">MADBK_172401_WGS</strain>
        <tissue evidence="2">Digestive gland</tissue>
    </source>
</reference>
<feature type="region of interest" description="Disordered" evidence="1">
    <location>
        <begin position="66"/>
        <end position="163"/>
    </location>
</feature>
<name>A0A8J5D2Y2_CHIOP</name>
<feature type="region of interest" description="Disordered" evidence="1">
    <location>
        <begin position="1"/>
        <end position="35"/>
    </location>
</feature>
<protein>
    <submittedName>
        <fullName evidence="2">Uncharacterized protein</fullName>
    </submittedName>
</protein>
<proteinExistence type="predicted"/>
<feature type="compositionally biased region" description="Polar residues" evidence="1">
    <location>
        <begin position="84"/>
        <end position="96"/>
    </location>
</feature>
<evidence type="ECO:0000313" key="3">
    <source>
        <dbReference type="Proteomes" id="UP000770661"/>
    </source>
</evidence>
<sequence length="163" mass="17359">MPARQSRFLPLPSEHGDTSASEDGSHHSDDDLDEFIELQPAMVHTRLEPSDHDVDFEGFNHEGFLQGFLSGERGDSDDVAGTSGADTSANVPTGSPTEDVLPGPSAEAPTATTETDEADVRESHSDEEAAADGVEITRVPKKGRKREAKSAQWVVCTAKRGGT</sequence>
<evidence type="ECO:0000313" key="2">
    <source>
        <dbReference type="EMBL" id="KAG0726765.1"/>
    </source>
</evidence>
<feature type="compositionally biased region" description="Basic and acidic residues" evidence="1">
    <location>
        <begin position="118"/>
        <end position="127"/>
    </location>
</feature>
<evidence type="ECO:0000256" key="1">
    <source>
        <dbReference type="SAM" id="MobiDB-lite"/>
    </source>
</evidence>
<gene>
    <name evidence="2" type="ORF">GWK47_035910</name>
</gene>
<keyword evidence="3" id="KW-1185">Reference proteome</keyword>